<gene>
    <name evidence="1" type="ORF">PTQ24_000126</name>
</gene>
<name>A0AAX4NCM6_9CAUD</name>
<dbReference type="Proteomes" id="UP001431510">
    <property type="component" value="Segment"/>
</dbReference>
<protein>
    <submittedName>
        <fullName evidence="1">Uncharacterized protein</fullName>
    </submittedName>
</protein>
<evidence type="ECO:0000313" key="2">
    <source>
        <dbReference type="Proteomes" id="UP001431510"/>
    </source>
</evidence>
<dbReference type="EMBL" id="OQ674104">
    <property type="protein sequence ID" value="WYX90401.1"/>
    <property type="molecule type" value="Genomic_DNA"/>
</dbReference>
<organism evidence="1 2">
    <name type="scientific">Salmonella phage KKP_3822</name>
    <dbReference type="NCBI Taxonomy" id="3027681"/>
    <lineage>
        <taxon>Viruses</taxon>
        <taxon>Duplodnaviria</taxon>
        <taxon>Heunggongvirae</taxon>
        <taxon>Uroviricota</taxon>
        <taxon>Caudoviricetes</taxon>
    </lineage>
</organism>
<evidence type="ECO:0000313" key="1">
    <source>
        <dbReference type="EMBL" id="WYX90401.1"/>
    </source>
</evidence>
<reference evidence="1" key="1">
    <citation type="submission" date="2023-03" db="EMBL/GenBank/DDBJ databases">
        <title>Newly Isolated Salmophages for Biocontrol of Salmonella in Ready-To-Eat Plant-Based Food.</title>
        <authorList>
            <person name="Wojcicki M."/>
            <person name="Swider O."/>
            <person name="Srednicka P."/>
            <person name="Ilczuk T."/>
            <person name="Koperski L."/>
            <person name="Shymialevich D."/>
            <person name="Cieslak H."/>
            <person name="Sokolowska B."/>
            <person name="Juszczuk-Kubiak E."/>
        </authorList>
    </citation>
    <scope>NUCLEOTIDE SEQUENCE</scope>
</reference>
<accession>A0AAX4NCM6</accession>
<sequence length="61" mass="6572">MHCLGEQSVVATDLEDRNVKIKAPVLIKLNGTINPQAGLRAIIGYSLNKQACLPVFILLLG</sequence>
<proteinExistence type="predicted"/>